<dbReference type="AlphaFoldDB" id="A0A9E2NSU1"/>
<name>A0A9E2NSU1_9FIRM</name>
<evidence type="ECO:0000313" key="4">
    <source>
        <dbReference type="Proteomes" id="UP000824178"/>
    </source>
</evidence>
<proteinExistence type="predicted"/>
<keyword evidence="1" id="KW-0175">Coiled coil</keyword>
<dbReference type="Proteomes" id="UP000824178">
    <property type="component" value="Unassembled WGS sequence"/>
</dbReference>
<feature type="non-terminal residue" evidence="3">
    <location>
        <position position="1"/>
    </location>
</feature>
<dbReference type="Gene3D" id="3.90.550.10">
    <property type="entry name" value="Spore Coat Polysaccharide Biosynthesis Protein SpsA, Chain A"/>
    <property type="match status" value="2"/>
</dbReference>
<dbReference type="EMBL" id="JAHLFH010000173">
    <property type="protein sequence ID" value="MBU3820329.1"/>
    <property type="molecule type" value="Genomic_DNA"/>
</dbReference>
<accession>A0A9E2NSU1</accession>
<evidence type="ECO:0000259" key="2">
    <source>
        <dbReference type="Pfam" id="PF00535"/>
    </source>
</evidence>
<organism evidence="3 4">
    <name type="scientific">Candidatus Faecalibacterium intestinavium</name>
    <dbReference type="NCBI Taxonomy" id="2838580"/>
    <lineage>
        <taxon>Bacteria</taxon>
        <taxon>Bacillati</taxon>
        <taxon>Bacillota</taxon>
        <taxon>Clostridia</taxon>
        <taxon>Eubacteriales</taxon>
        <taxon>Oscillospiraceae</taxon>
        <taxon>Faecalibacterium</taxon>
    </lineage>
</organism>
<sequence length="717" mass="82305">PAVAGCARSLAEEGFYRDFGWRRRGSLSDASLFGPAQPDERTLVDGYEREMDRLRRRVVQAEQSCREYQKLTEHQRNELSAAHEHERQLEETLGAVTGSSCWKITWPLRYLLSKSKSLARNFPPLVFLRFVRQEGWAGLRRRREDQKYYDAHFPGQTLKASRLAPVELLVRQAQNQPDGPRISVVVPLYNTPLNFLEELLDSVVNQTYENWELCLADAGQDEKVTQAVKRRMAQDSRIRYKKLEKNEGIAGNTNQGFALASGDYIALLDHDDILHPSALWYAAKAAADGADFIYTDEVTFEGKVENTTLYHFKPDYMIDNFRSNNYICHLSVFQRSLLEKAGGGERSEYNGSQDYDLYLRLTEQARKITHIPHVLYYWRSSPTSVASDISAKLYCLEAAVKALYAHYERQGIAVDKVSMIPHAPGFYKTDYTIPRPGKVSILIPTCDHFRDLTTCVRSIFEKTTYPDFEVILIENNSREEETFRCYERLKAAYPDQLKVITWQGRGFNYSALNNFGAQYASGEYLLLLNNDTEVITPHWLEEMVMYAQQKRVGCVGVKLLYPDDTIQHAGLGFGFLTLAGHMHRNFPVAHPGYMGRLMYAHDVYGVTAACLMIRKEVYEEVGGLDESFAVAFNDVDFCVRVRKAGYQNIFTPFAELYHYESKSRGSDESPEKRQRFLSEVTRFQTRWKTELAAGDPCLNPNFDLDKEDFSFKIQPLE</sequence>
<evidence type="ECO:0000256" key="1">
    <source>
        <dbReference type="SAM" id="Coils"/>
    </source>
</evidence>
<gene>
    <name evidence="3" type="ORF">H9864_08200</name>
</gene>
<feature type="domain" description="Glycosyltransferase 2-like" evidence="2">
    <location>
        <begin position="440"/>
        <end position="621"/>
    </location>
</feature>
<reference evidence="3" key="1">
    <citation type="journal article" date="2021" name="PeerJ">
        <title>Extensive microbial diversity within the chicken gut microbiome revealed by metagenomics and culture.</title>
        <authorList>
            <person name="Gilroy R."/>
            <person name="Ravi A."/>
            <person name="Getino M."/>
            <person name="Pursley I."/>
            <person name="Horton D.L."/>
            <person name="Alikhan N.F."/>
            <person name="Baker D."/>
            <person name="Gharbi K."/>
            <person name="Hall N."/>
            <person name="Watson M."/>
            <person name="Adriaenssens E.M."/>
            <person name="Foster-Nyarko E."/>
            <person name="Jarju S."/>
            <person name="Secka A."/>
            <person name="Antonio M."/>
            <person name="Oren A."/>
            <person name="Chaudhuri R.R."/>
            <person name="La Ragione R."/>
            <person name="Hildebrand F."/>
            <person name="Pallen M.J."/>
        </authorList>
    </citation>
    <scope>NUCLEOTIDE SEQUENCE</scope>
    <source>
        <strain evidence="3">742</strain>
    </source>
</reference>
<dbReference type="CDD" id="cd04186">
    <property type="entry name" value="GT_2_like_c"/>
    <property type="match status" value="1"/>
</dbReference>
<dbReference type="PANTHER" id="PTHR43179:SF7">
    <property type="entry name" value="RHAMNOSYLTRANSFERASE WBBL"/>
    <property type="match status" value="1"/>
</dbReference>
<dbReference type="PANTHER" id="PTHR43179">
    <property type="entry name" value="RHAMNOSYLTRANSFERASE WBBL"/>
    <property type="match status" value="1"/>
</dbReference>
<protein>
    <submittedName>
        <fullName evidence="3">Glycosyltransferase family 2 protein</fullName>
    </submittedName>
</protein>
<dbReference type="InterPro" id="IPR001173">
    <property type="entry name" value="Glyco_trans_2-like"/>
</dbReference>
<dbReference type="CDD" id="cd04184">
    <property type="entry name" value="GT2_RfbC_Mx_like"/>
    <property type="match status" value="1"/>
</dbReference>
<evidence type="ECO:0000313" key="3">
    <source>
        <dbReference type="EMBL" id="MBU3820329.1"/>
    </source>
</evidence>
<dbReference type="InterPro" id="IPR029044">
    <property type="entry name" value="Nucleotide-diphossugar_trans"/>
</dbReference>
<dbReference type="Pfam" id="PF00535">
    <property type="entry name" value="Glycos_transf_2"/>
    <property type="match status" value="2"/>
</dbReference>
<feature type="coiled-coil region" evidence="1">
    <location>
        <begin position="44"/>
        <end position="71"/>
    </location>
</feature>
<comment type="caution">
    <text evidence="3">The sequence shown here is derived from an EMBL/GenBank/DDBJ whole genome shotgun (WGS) entry which is preliminary data.</text>
</comment>
<dbReference type="GO" id="GO:0016757">
    <property type="term" value="F:glycosyltransferase activity"/>
    <property type="evidence" value="ECO:0007669"/>
    <property type="project" value="UniProtKB-KW"/>
</dbReference>
<reference evidence="3" key="2">
    <citation type="submission" date="2021-04" db="EMBL/GenBank/DDBJ databases">
        <authorList>
            <person name="Gilroy R."/>
        </authorList>
    </citation>
    <scope>NUCLEOTIDE SEQUENCE</scope>
    <source>
        <strain evidence="3">742</strain>
    </source>
</reference>
<feature type="domain" description="Glycosyltransferase 2-like" evidence="2">
    <location>
        <begin position="183"/>
        <end position="338"/>
    </location>
</feature>
<dbReference type="SUPFAM" id="SSF53448">
    <property type="entry name" value="Nucleotide-diphospho-sugar transferases"/>
    <property type="match status" value="2"/>
</dbReference>